<reference evidence="3" key="1">
    <citation type="submission" date="2020-07" db="EMBL/GenBank/DDBJ databases">
        <title>Ethylene signaling mediates host invasion by parasitic plants.</title>
        <authorList>
            <person name="Yoshida S."/>
        </authorList>
    </citation>
    <scope>NUCLEOTIDE SEQUENCE</scope>
    <source>
        <strain evidence="3">Okayama</strain>
    </source>
</reference>
<dbReference type="AlphaFoldDB" id="A0A830BFA6"/>
<protein>
    <submittedName>
        <fullName evidence="3">Protein ycf2</fullName>
    </submittedName>
</protein>
<accession>A0A830BFA6</accession>
<evidence type="ECO:0000313" key="4">
    <source>
        <dbReference type="Proteomes" id="UP000653305"/>
    </source>
</evidence>
<evidence type="ECO:0000256" key="2">
    <source>
        <dbReference type="ARBA" id="ARBA00000937"/>
    </source>
</evidence>
<keyword evidence="4" id="KW-1185">Reference proteome</keyword>
<organism evidence="3 4">
    <name type="scientific">Phtheirospermum japonicum</name>
    <dbReference type="NCBI Taxonomy" id="374723"/>
    <lineage>
        <taxon>Eukaryota</taxon>
        <taxon>Viridiplantae</taxon>
        <taxon>Streptophyta</taxon>
        <taxon>Embryophyta</taxon>
        <taxon>Tracheophyta</taxon>
        <taxon>Spermatophyta</taxon>
        <taxon>Magnoliopsida</taxon>
        <taxon>eudicotyledons</taxon>
        <taxon>Gunneridae</taxon>
        <taxon>Pentapetalae</taxon>
        <taxon>asterids</taxon>
        <taxon>lamiids</taxon>
        <taxon>Lamiales</taxon>
        <taxon>Orobanchaceae</taxon>
        <taxon>Orobanchaceae incertae sedis</taxon>
        <taxon>Phtheirospermum</taxon>
    </lineage>
</organism>
<proteinExistence type="predicted"/>
<sequence>MSSGTSISCLVLDGSTLQELRIIFLKLILFIINDTLASKCRGPIVVYDYEMESGSILHVLSDRCFVFSVIHGNDAFESARKEIALWFPEGFAEWNIITTAVAKVVDCQFGCRHCYALRADFGHEPACGLERHTPRFHRPPPLRLETLGQQAARHDGYLPHPIQLSRAAIWLAGSSSQLSLLPSSSAAAEISIPGEQCSEAAVSAVDPPHHTAVSTKNLQ</sequence>
<dbReference type="InterPro" id="IPR036850">
    <property type="entry name" value="NDK-like_dom_sf"/>
</dbReference>
<comment type="caution">
    <text evidence="3">The sequence shown here is derived from an EMBL/GenBank/DDBJ whole genome shotgun (WGS) entry which is preliminary data.</text>
</comment>
<dbReference type="SUPFAM" id="SSF54919">
    <property type="entry name" value="Nucleoside diphosphate kinase, NDK"/>
    <property type="match status" value="1"/>
</dbReference>
<evidence type="ECO:0000313" key="3">
    <source>
        <dbReference type="EMBL" id="GFP80721.1"/>
    </source>
</evidence>
<dbReference type="EMBL" id="BMAC01000022">
    <property type="protein sequence ID" value="GFP80721.1"/>
    <property type="molecule type" value="Genomic_DNA"/>
</dbReference>
<gene>
    <name evidence="3" type="ORF">PHJA_000215400</name>
</gene>
<dbReference type="Proteomes" id="UP000653305">
    <property type="component" value="Unassembled WGS sequence"/>
</dbReference>
<name>A0A830BFA6_9LAMI</name>
<comment type="catalytic activity">
    <reaction evidence="1">
        <text>a 2'-deoxyribonucleoside 5'-diphosphate + ATP = a 2'-deoxyribonucleoside 5'-triphosphate + ADP</text>
        <dbReference type="Rhea" id="RHEA:44640"/>
        <dbReference type="ChEBI" id="CHEBI:30616"/>
        <dbReference type="ChEBI" id="CHEBI:61560"/>
        <dbReference type="ChEBI" id="CHEBI:73316"/>
        <dbReference type="ChEBI" id="CHEBI:456216"/>
        <dbReference type="EC" id="2.7.4.6"/>
    </reaction>
</comment>
<evidence type="ECO:0000256" key="1">
    <source>
        <dbReference type="ARBA" id="ARBA00000082"/>
    </source>
</evidence>
<dbReference type="GO" id="GO:0004550">
    <property type="term" value="F:nucleoside diphosphate kinase activity"/>
    <property type="evidence" value="ECO:0007669"/>
    <property type="project" value="UniProtKB-EC"/>
</dbReference>
<comment type="catalytic activity">
    <reaction evidence="2">
        <text>a ribonucleoside 5'-diphosphate + ATP = a ribonucleoside 5'-triphosphate + ADP</text>
        <dbReference type="Rhea" id="RHEA:18113"/>
        <dbReference type="ChEBI" id="CHEBI:30616"/>
        <dbReference type="ChEBI" id="CHEBI:57930"/>
        <dbReference type="ChEBI" id="CHEBI:61557"/>
        <dbReference type="ChEBI" id="CHEBI:456216"/>
        <dbReference type="EC" id="2.7.4.6"/>
    </reaction>
</comment>